<evidence type="ECO:0000256" key="1">
    <source>
        <dbReference type="SAM" id="Phobius"/>
    </source>
</evidence>
<organism evidence="2 3">
    <name type="scientific">Vibrio quintilis</name>
    <dbReference type="NCBI Taxonomy" id="1117707"/>
    <lineage>
        <taxon>Bacteria</taxon>
        <taxon>Pseudomonadati</taxon>
        <taxon>Pseudomonadota</taxon>
        <taxon>Gammaproteobacteria</taxon>
        <taxon>Vibrionales</taxon>
        <taxon>Vibrionaceae</taxon>
        <taxon>Vibrio</taxon>
    </lineage>
</organism>
<proteinExistence type="predicted"/>
<feature type="transmembrane region" description="Helical" evidence="1">
    <location>
        <begin position="71"/>
        <end position="90"/>
    </location>
</feature>
<dbReference type="STRING" id="1117707.VQ7734_05115"/>
<keyword evidence="3" id="KW-1185">Reference proteome</keyword>
<name>A0A1M7Z359_9VIBR</name>
<dbReference type="EMBL" id="FRFG01000123">
    <property type="protein sequence ID" value="SHO59331.1"/>
    <property type="molecule type" value="Genomic_DNA"/>
</dbReference>
<keyword evidence="1" id="KW-0812">Transmembrane</keyword>
<dbReference type="Proteomes" id="UP000184600">
    <property type="component" value="Unassembled WGS sequence"/>
</dbReference>
<dbReference type="AlphaFoldDB" id="A0A1M7Z359"/>
<protein>
    <submittedName>
        <fullName evidence="2">Uncharacterized protein</fullName>
    </submittedName>
</protein>
<accession>A0A1M7Z359</accession>
<dbReference type="RefSeq" id="WP_073586716.1">
    <property type="nucleotide sequence ID" value="NZ_AP024897.1"/>
</dbReference>
<feature type="transmembrane region" description="Helical" evidence="1">
    <location>
        <begin position="37"/>
        <end position="59"/>
    </location>
</feature>
<keyword evidence="1" id="KW-0472">Membrane</keyword>
<sequence>MVSRISKINIAAATGGVITAGLMAWDAYRLWGNRDYDAAIGTSIMAAGTLLGTIGATFFETSATFLGLGPVGWFTLLVVGAGFAITYYCTDQPMEVWLKNGPFGKAPAEDGVYAYLSDSPEDAYIQLLNLFVNLKVECYAIDSSPLRADKKQLLKARHYSHYIYVHSNIAQLLNMSKQDLQIHTRFREVVEQTITSGSVAQSQSDRGRYTSRGQEAAPYYVKPVKLKPIIPAEELVVAEGRLYFFRATLPLSKPVPAGADTIRYRNNIQALIQIRGGEMIFPQPPLDQVEKAEENLKAGKISLDQASFEAGQPTGFFESLFDAPKTHPENYYWADSRDQN</sequence>
<evidence type="ECO:0000313" key="2">
    <source>
        <dbReference type="EMBL" id="SHO59331.1"/>
    </source>
</evidence>
<dbReference type="OrthoDB" id="5406083at2"/>
<keyword evidence="1" id="KW-1133">Transmembrane helix</keyword>
<evidence type="ECO:0000313" key="3">
    <source>
        <dbReference type="Proteomes" id="UP000184600"/>
    </source>
</evidence>
<gene>
    <name evidence="2" type="ORF">VQ7734_05115</name>
</gene>
<reference evidence="3" key="1">
    <citation type="submission" date="2016-12" db="EMBL/GenBank/DDBJ databases">
        <authorList>
            <person name="Rodrigo-Torres L."/>
            <person name="Arahal R.D."/>
            <person name="Lucena T."/>
        </authorList>
    </citation>
    <scope>NUCLEOTIDE SEQUENCE [LARGE SCALE GENOMIC DNA]</scope>
</reference>
<feature type="transmembrane region" description="Helical" evidence="1">
    <location>
        <begin position="6"/>
        <end position="25"/>
    </location>
</feature>